<reference evidence="2" key="1">
    <citation type="journal article" date="2020" name="Stud. Mycol.">
        <title>101 Dothideomycetes genomes: a test case for predicting lifestyles and emergence of pathogens.</title>
        <authorList>
            <person name="Haridas S."/>
            <person name="Albert R."/>
            <person name="Binder M."/>
            <person name="Bloem J."/>
            <person name="Labutti K."/>
            <person name="Salamov A."/>
            <person name="Andreopoulos B."/>
            <person name="Baker S."/>
            <person name="Barry K."/>
            <person name="Bills G."/>
            <person name="Bluhm B."/>
            <person name="Cannon C."/>
            <person name="Castanera R."/>
            <person name="Culley D."/>
            <person name="Daum C."/>
            <person name="Ezra D."/>
            <person name="Gonzalez J."/>
            <person name="Henrissat B."/>
            <person name="Kuo A."/>
            <person name="Liang C."/>
            <person name="Lipzen A."/>
            <person name="Lutzoni F."/>
            <person name="Magnuson J."/>
            <person name="Mondo S."/>
            <person name="Nolan M."/>
            <person name="Ohm R."/>
            <person name="Pangilinan J."/>
            <person name="Park H.-J."/>
            <person name="Ramirez L."/>
            <person name="Alfaro M."/>
            <person name="Sun H."/>
            <person name="Tritt A."/>
            <person name="Yoshinaga Y."/>
            <person name="Zwiers L.-H."/>
            <person name="Turgeon B."/>
            <person name="Goodwin S."/>
            <person name="Spatafora J."/>
            <person name="Crous P."/>
            <person name="Grigoriev I."/>
        </authorList>
    </citation>
    <scope>NUCLEOTIDE SEQUENCE</scope>
    <source>
        <strain evidence="2">CBS 627.86</strain>
    </source>
</reference>
<protein>
    <submittedName>
        <fullName evidence="2">Uncharacterized protein</fullName>
    </submittedName>
</protein>
<feature type="region of interest" description="Disordered" evidence="1">
    <location>
        <begin position="135"/>
        <end position="160"/>
    </location>
</feature>
<feature type="compositionally biased region" description="Polar residues" evidence="1">
    <location>
        <begin position="151"/>
        <end position="160"/>
    </location>
</feature>
<sequence>MASRQLRKEDRSPVRWRWEGPRFYLYKAVPLCYIVLHKLQSSLVTFHLSYLIRSSRLLARLFFNALRSACTVTSRPRHPHVSTARRQHGSWLPSPLGRHLHAVNHLLNTLVEEDELSIPHVFSCTALTRISAAGPNPGREPCHIPVRTSDSHQGLSSCPL</sequence>
<evidence type="ECO:0000313" key="2">
    <source>
        <dbReference type="EMBL" id="KAF2115428.1"/>
    </source>
</evidence>
<gene>
    <name evidence="2" type="ORF">BDV96DRAFT_78268</name>
</gene>
<dbReference type="AlphaFoldDB" id="A0A6A5ZAK5"/>
<evidence type="ECO:0000313" key="3">
    <source>
        <dbReference type="Proteomes" id="UP000799770"/>
    </source>
</evidence>
<dbReference type="EMBL" id="ML977323">
    <property type="protein sequence ID" value="KAF2115428.1"/>
    <property type="molecule type" value="Genomic_DNA"/>
</dbReference>
<evidence type="ECO:0000256" key="1">
    <source>
        <dbReference type="SAM" id="MobiDB-lite"/>
    </source>
</evidence>
<proteinExistence type="predicted"/>
<accession>A0A6A5ZAK5</accession>
<dbReference type="Proteomes" id="UP000799770">
    <property type="component" value="Unassembled WGS sequence"/>
</dbReference>
<keyword evidence="3" id="KW-1185">Reference proteome</keyword>
<organism evidence="2 3">
    <name type="scientific">Lophiotrema nucula</name>
    <dbReference type="NCBI Taxonomy" id="690887"/>
    <lineage>
        <taxon>Eukaryota</taxon>
        <taxon>Fungi</taxon>
        <taxon>Dikarya</taxon>
        <taxon>Ascomycota</taxon>
        <taxon>Pezizomycotina</taxon>
        <taxon>Dothideomycetes</taxon>
        <taxon>Pleosporomycetidae</taxon>
        <taxon>Pleosporales</taxon>
        <taxon>Lophiotremataceae</taxon>
        <taxon>Lophiotrema</taxon>
    </lineage>
</organism>
<name>A0A6A5ZAK5_9PLEO</name>